<dbReference type="PATRIC" id="fig|401562.4.peg.2675"/>
<name>A0A175RM82_9HYPH</name>
<dbReference type="InterPro" id="IPR041382">
    <property type="entry name" value="SH3_16"/>
</dbReference>
<feature type="domain" description="NlpC/P60" evidence="6">
    <location>
        <begin position="164"/>
        <end position="286"/>
    </location>
</feature>
<dbReference type="Proteomes" id="UP000078529">
    <property type="component" value="Unassembled WGS sequence"/>
</dbReference>
<dbReference type="AlphaFoldDB" id="A0A175RM82"/>
<dbReference type="Pfam" id="PF00877">
    <property type="entry name" value="NLPC_P60"/>
    <property type="match status" value="1"/>
</dbReference>
<evidence type="ECO:0000313" key="7">
    <source>
        <dbReference type="EMBL" id="KTR04806.1"/>
    </source>
</evidence>
<keyword evidence="8" id="KW-1185">Reference proteome</keyword>
<dbReference type="SUPFAM" id="SSF54001">
    <property type="entry name" value="Cysteine proteinases"/>
    <property type="match status" value="1"/>
</dbReference>
<evidence type="ECO:0000259" key="5">
    <source>
        <dbReference type="PROSITE" id="PS51781"/>
    </source>
</evidence>
<dbReference type="Pfam" id="PF18348">
    <property type="entry name" value="SH3_16"/>
    <property type="match status" value="1"/>
</dbReference>
<feature type="domain" description="SH3b" evidence="5">
    <location>
        <begin position="33"/>
        <end position="98"/>
    </location>
</feature>
<evidence type="ECO:0000256" key="4">
    <source>
        <dbReference type="ARBA" id="ARBA00022807"/>
    </source>
</evidence>
<proteinExistence type="inferred from homology"/>
<dbReference type="PANTHER" id="PTHR47359:SF3">
    <property type="entry name" value="NLP_P60 DOMAIN-CONTAINING PROTEIN-RELATED"/>
    <property type="match status" value="1"/>
</dbReference>
<comment type="caution">
    <text evidence="7">The sequence shown here is derived from an EMBL/GenBank/DDBJ whole genome shotgun (WGS) entry which is preliminary data.</text>
</comment>
<sequence>MTAPLDPRLHAHRPDLADRRLEGRVEAERFVDGAPAHVVMPVADLRRRPSADAPLETQALYGERLRVFEETGEGWCWVQLDKDGYVGWVPTVTLMNGEPPAPTHRIAVRRTLVFPGPDIKRPPMHDLPLGARLHVKGEASDHNATYGLIAPFGAVVVQHMKPATSFETDFVAVAQGFLGVAYLWGGKSALGIDCSGLVQVALDACGILAPRDTDLQMALGEALSEGENPRRGDLVFWRGHVGIMMDETQLLHANAHHMMTAIEPLSEAVSRLEAKGAPVLSIRRLPEVQQG</sequence>
<evidence type="ECO:0000313" key="8">
    <source>
        <dbReference type="Proteomes" id="UP000078529"/>
    </source>
</evidence>
<keyword evidence="3" id="KW-0378">Hydrolase</keyword>
<evidence type="ECO:0000259" key="6">
    <source>
        <dbReference type="PROSITE" id="PS51935"/>
    </source>
</evidence>
<reference evidence="7 8" key="1">
    <citation type="journal article" date="2016" name="Front. Microbiol.">
        <title>Genomic Resource of Rice Seed Associated Bacteria.</title>
        <authorList>
            <person name="Midha S."/>
            <person name="Bansal K."/>
            <person name="Sharma S."/>
            <person name="Kumar N."/>
            <person name="Patil P.P."/>
            <person name="Chaudhry V."/>
            <person name="Patil P.B."/>
        </authorList>
    </citation>
    <scope>NUCLEOTIDE SEQUENCE [LARGE SCALE GENOMIC DNA]</scope>
    <source>
        <strain evidence="7 8">NS365</strain>
    </source>
</reference>
<dbReference type="EMBL" id="LDQA01000029">
    <property type="protein sequence ID" value="KTR04806.1"/>
    <property type="molecule type" value="Genomic_DNA"/>
</dbReference>
<evidence type="ECO:0000256" key="3">
    <source>
        <dbReference type="ARBA" id="ARBA00022801"/>
    </source>
</evidence>
<dbReference type="InterPro" id="IPR003646">
    <property type="entry name" value="SH3-like_bac-type"/>
</dbReference>
<dbReference type="PROSITE" id="PS51781">
    <property type="entry name" value="SH3B"/>
    <property type="match status" value="1"/>
</dbReference>
<evidence type="ECO:0000256" key="1">
    <source>
        <dbReference type="ARBA" id="ARBA00007074"/>
    </source>
</evidence>
<dbReference type="InterPro" id="IPR038765">
    <property type="entry name" value="Papain-like_cys_pep_sf"/>
</dbReference>
<dbReference type="PANTHER" id="PTHR47359">
    <property type="entry name" value="PEPTIDOGLYCAN DL-ENDOPEPTIDASE CWLO"/>
    <property type="match status" value="1"/>
</dbReference>
<dbReference type="InterPro" id="IPR000064">
    <property type="entry name" value="NLP_P60_dom"/>
</dbReference>
<dbReference type="Gene3D" id="3.90.1720.10">
    <property type="entry name" value="endopeptidase domain like (from Nostoc punctiforme)"/>
    <property type="match status" value="1"/>
</dbReference>
<dbReference type="PROSITE" id="PS51935">
    <property type="entry name" value="NLPC_P60"/>
    <property type="match status" value="1"/>
</dbReference>
<comment type="similarity">
    <text evidence="1">Belongs to the peptidase C40 family.</text>
</comment>
<dbReference type="GO" id="GO:0006508">
    <property type="term" value="P:proteolysis"/>
    <property type="evidence" value="ECO:0007669"/>
    <property type="project" value="UniProtKB-KW"/>
</dbReference>
<dbReference type="Gene3D" id="2.30.30.40">
    <property type="entry name" value="SH3 Domains"/>
    <property type="match status" value="1"/>
</dbReference>
<dbReference type="InterPro" id="IPR051794">
    <property type="entry name" value="PG_Endopeptidase_C40"/>
</dbReference>
<keyword evidence="4" id="KW-0788">Thiol protease</keyword>
<evidence type="ECO:0000256" key="2">
    <source>
        <dbReference type="ARBA" id="ARBA00022670"/>
    </source>
</evidence>
<dbReference type="RefSeq" id="WP_058600993.1">
    <property type="nucleotide sequence ID" value="NZ_LDQA01000029.1"/>
</dbReference>
<protein>
    <submittedName>
        <fullName evidence="7">Peptidase P60</fullName>
    </submittedName>
</protein>
<organism evidence="7 8">
    <name type="scientific">Aureimonas ureilytica</name>
    <dbReference type="NCBI Taxonomy" id="401562"/>
    <lineage>
        <taxon>Bacteria</taxon>
        <taxon>Pseudomonadati</taxon>
        <taxon>Pseudomonadota</taxon>
        <taxon>Alphaproteobacteria</taxon>
        <taxon>Hyphomicrobiales</taxon>
        <taxon>Aurantimonadaceae</taxon>
        <taxon>Aureimonas</taxon>
    </lineage>
</organism>
<accession>A0A175RM82</accession>
<keyword evidence="2" id="KW-0645">Protease</keyword>
<dbReference type="GO" id="GO:0008234">
    <property type="term" value="F:cysteine-type peptidase activity"/>
    <property type="evidence" value="ECO:0007669"/>
    <property type="project" value="UniProtKB-KW"/>
</dbReference>
<gene>
    <name evidence="7" type="ORF">NS365_14430</name>
</gene>
<dbReference type="SUPFAM" id="SSF82057">
    <property type="entry name" value="Prokaryotic SH3-related domain"/>
    <property type="match status" value="1"/>
</dbReference>